<evidence type="ECO:0000256" key="11">
    <source>
        <dbReference type="ARBA" id="ARBA00022984"/>
    </source>
</evidence>
<dbReference type="PANTHER" id="PTHR21071">
    <property type="entry name" value="UDP-N-ACETYLENOLPYRUVOYLGLUCOSAMINE REDUCTASE"/>
    <property type="match status" value="1"/>
</dbReference>
<reference evidence="18 19" key="1">
    <citation type="journal article" date="2016" name="Environ. Microbiol.">
        <title>Genomic resolution of a cold subsurface aquifer community provides metabolic insights for novel microbes adapted to high CO concentrations.</title>
        <authorList>
            <person name="Probst A.J."/>
            <person name="Castelle C.J."/>
            <person name="Singh A."/>
            <person name="Brown C.T."/>
            <person name="Anantharaman K."/>
            <person name="Sharon I."/>
            <person name="Hug L.A."/>
            <person name="Burstein D."/>
            <person name="Emerson J.B."/>
            <person name="Thomas B.C."/>
            <person name="Banfield J.F."/>
        </authorList>
    </citation>
    <scope>NUCLEOTIDE SEQUENCE [LARGE SCALE GENOMIC DNA]</scope>
    <source>
        <strain evidence="18">CG1_02_38_46</strain>
    </source>
</reference>
<keyword evidence="11 16" id="KW-0573">Peptidoglycan synthesis</keyword>
<proteinExistence type="inferred from homology"/>
<feature type="domain" description="FAD-binding PCMH-type" evidence="17">
    <location>
        <begin position="32"/>
        <end position="197"/>
    </location>
</feature>
<dbReference type="GO" id="GO:0005829">
    <property type="term" value="C:cytosol"/>
    <property type="evidence" value="ECO:0007669"/>
    <property type="project" value="TreeGrafter"/>
</dbReference>
<evidence type="ECO:0000256" key="16">
    <source>
        <dbReference type="HAMAP-Rule" id="MF_00037"/>
    </source>
</evidence>
<dbReference type="InterPro" id="IPR011601">
    <property type="entry name" value="MurB_C"/>
</dbReference>
<dbReference type="EMBL" id="MNUO01000075">
    <property type="protein sequence ID" value="OIN96852.1"/>
    <property type="molecule type" value="Genomic_DNA"/>
</dbReference>
<dbReference type="GO" id="GO:0051301">
    <property type="term" value="P:cell division"/>
    <property type="evidence" value="ECO:0007669"/>
    <property type="project" value="UniProtKB-KW"/>
</dbReference>
<dbReference type="InterPro" id="IPR036635">
    <property type="entry name" value="MurB_C_sf"/>
</dbReference>
<evidence type="ECO:0000256" key="5">
    <source>
        <dbReference type="ARBA" id="ARBA00022490"/>
    </source>
</evidence>
<evidence type="ECO:0000259" key="17">
    <source>
        <dbReference type="PROSITE" id="PS51387"/>
    </source>
</evidence>
<dbReference type="NCBIfam" id="TIGR00179">
    <property type="entry name" value="murB"/>
    <property type="match status" value="1"/>
</dbReference>
<keyword evidence="13 16" id="KW-0131">Cell cycle</keyword>
<dbReference type="GO" id="GO:0071555">
    <property type="term" value="P:cell wall organization"/>
    <property type="evidence" value="ECO:0007669"/>
    <property type="project" value="UniProtKB-KW"/>
</dbReference>
<comment type="function">
    <text evidence="2 16">Cell wall formation.</text>
</comment>
<dbReference type="InterPro" id="IPR006094">
    <property type="entry name" value="Oxid_FAD_bind_N"/>
</dbReference>
<protein>
    <recommendedName>
        <fullName evidence="16">UDP-N-acetylenolpyruvoylglucosamine reductase</fullName>
        <ecNumber evidence="16">1.3.1.98</ecNumber>
    </recommendedName>
    <alternativeName>
        <fullName evidence="16">UDP-N-acetylmuramate dehydrogenase</fullName>
    </alternativeName>
</protein>
<comment type="subcellular location">
    <subcellularLocation>
        <location evidence="3 16">Cytoplasm</location>
    </subcellularLocation>
</comment>
<keyword evidence="8 16" id="KW-0274">FAD</keyword>
<feature type="active site" description="Proton donor" evidence="16">
    <location>
        <position position="227"/>
    </location>
</feature>
<dbReference type="UniPathway" id="UPA00219"/>
<comment type="caution">
    <text evidence="18">The sequence shown here is derived from an EMBL/GenBank/DDBJ whole genome shotgun (WGS) entry which is preliminary data.</text>
</comment>
<dbReference type="Pfam" id="PF01565">
    <property type="entry name" value="FAD_binding_4"/>
    <property type="match status" value="1"/>
</dbReference>
<keyword evidence="9 16" id="KW-0521">NADP</keyword>
<dbReference type="InterPro" id="IPR016169">
    <property type="entry name" value="FAD-bd_PCMH_sub2"/>
</dbReference>
<dbReference type="GO" id="GO:0008360">
    <property type="term" value="P:regulation of cell shape"/>
    <property type="evidence" value="ECO:0007669"/>
    <property type="project" value="UniProtKB-KW"/>
</dbReference>
<dbReference type="InterPro" id="IPR016166">
    <property type="entry name" value="FAD-bd_PCMH"/>
</dbReference>
<dbReference type="GO" id="GO:0071949">
    <property type="term" value="F:FAD binding"/>
    <property type="evidence" value="ECO:0007669"/>
    <property type="project" value="InterPro"/>
</dbReference>
<dbReference type="GO" id="GO:0008762">
    <property type="term" value="F:UDP-N-acetylmuramate dehydrogenase activity"/>
    <property type="evidence" value="ECO:0007669"/>
    <property type="project" value="UniProtKB-UniRule"/>
</dbReference>
<dbReference type="SUPFAM" id="SSF56194">
    <property type="entry name" value="Uridine diphospho-N-Acetylenolpyruvylglucosamine reductase, MurB, C-terminal domain"/>
    <property type="match status" value="1"/>
</dbReference>
<keyword evidence="10 16" id="KW-0133">Cell shape</keyword>
<keyword evidence="12 16" id="KW-0560">Oxidoreductase</keyword>
<dbReference type="Proteomes" id="UP000182278">
    <property type="component" value="Unassembled WGS sequence"/>
</dbReference>
<keyword evidence="5 16" id="KW-0963">Cytoplasm</keyword>
<evidence type="ECO:0000256" key="3">
    <source>
        <dbReference type="ARBA" id="ARBA00004496"/>
    </source>
</evidence>
<accession>A0A1J4SDW4</accession>
<feature type="active site" evidence="16">
    <location>
        <position position="176"/>
    </location>
</feature>
<gene>
    <name evidence="16" type="primary">murB</name>
    <name evidence="18" type="ORF">AUJ66_05130</name>
</gene>
<dbReference type="PANTHER" id="PTHR21071:SF4">
    <property type="entry name" value="UDP-N-ACETYLENOLPYRUVOYLGLUCOSAMINE REDUCTASE"/>
    <property type="match status" value="1"/>
</dbReference>
<dbReference type="HAMAP" id="MF_00037">
    <property type="entry name" value="MurB"/>
    <property type="match status" value="1"/>
</dbReference>
<evidence type="ECO:0000256" key="14">
    <source>
        <dbReference type="ARBA" id="ARBA00023316"/>
    </source>
</evidence>
<evidence type="ECO:0000256" key="2">
    <source>
        <dbReference type="ARBA" id="ARBA00003921"/>
    </source>
</evidence>
<keyword evidence="6 16" id="KW-0132">Cell division</keyword>
<evidence type="ECO:0000256" key="10">
    <source>
        <dbReference type="ARBA" id="ARBA00022960"/>
    </source>
</evidence>
<dbReference type="NCBIfam" id="NF010480">
    <property type="entry name" value="PRK13905.1"/>
    <property type="match status" value="1"/>
</dbReference>
<comment type="pathway">
    <text evidence="4 16">Cell wall biogenesis; peptidoglycan biosynthesis.</text>
</comment>
<keyword evidence="14 16" id="KW-0961">Cell wall biogenesis/degradation</keyword>
<evidence type="ECO:0000256" key="4">
    <source>
        <dbReference type="ARBA" id="ARBA00004752"/>
    </source>
</evidence>
<dbReference type="STRING" id="1817893.AUJ66_05130"/>
<evidence type="ECO:0000256" key="7">
    <source>
        <dbReference type="ARBA" id="ARBA00022630"/>
    </source>
</evidence>
<feature type="active site" evidence="16">
    <location>
        <position position="297"/>
    </location>
</feature>
<dbReference type="GO" id="GO:0009252">
    <property type="term" value="P:peptidoglycan biosynthetic process"/>
    <property type="evidence" value="ECO:0007669"/>
    <property type="project" value="UniProtKB-UniRule"/>
</dbReference>
<evidence type="ECO:0000256" key="8">
    <source>
        <dbReference type="ARBA" id="ARBA00022827"/>
    </source>
</evidence>
<organism evidence="18 19">
    <name type="scientific">Candidatus Desantisbacteria bacterium CG1_02_38_46</name>
    <dbReference type="NCBI Taxonomy" id="1817893"/>
    <lineage>
        <taxon>Bacteria</taxon>
        <taxon>Candidatus Desantisiibacteriota</taxon>
    </lineage>
</organism>
<keyword evidence="7 16" id="KW-0285">Flavoprotein</keyword>
<dbReference type="InterPro" id="IPR003170">
    <property type="entry name" value="MurB"/>
</dbReference>
<dbReference type="InterPro" id="IPR036318">
    <property type="entry name" value="FAD-bd_PCMH-like_sf"/>
</dbReference>
<evidence type="ECO:0000256" key="13">
    <source>
        <dbReference type="ARBA" id="ARBA00023306"/>
    </source>
</evidence>
<evidence type="ECO:0000256" key="1">
    <source>
        <dbReference type="ARBA" id="ARBA00001974"/>
    </source>
</evidence>
<comment type="cofactor">
    <cofactor evidence="1 16">
        <name>FAD</name>
        <dbReference type="ChEBI" id="CHEBI:57692"/>
    </cofactor>
</comment>
<evidence type="ECO:0000313" key="18">
    <source>
        <dbReference type="EMBL" id="OIN96852.1"/>
    </source>
</evidence>
<evidence type="ECO:0000256" key="12">
    <source>
        <dbReference type="ARBA" id="ARBA00023002"/>
    </source>
</evidence>
<dbReference type="InterPro" id="IPR016167">
    <property type="entry name" value="FAD-bd_PCMH_sub1"/>
</dbReference>
<evidence type="ECO:0000313" key="19">
    <source>
        <dbReference type="Proteomes" id="UP000182278"/>
    </source>
</evidence>
<dbReference type="Gene3D" id="3.30.43.10">
    <property type="entry name" value="Uridine Diphospho-n-acetylenolpyruvylglucosamine Reductase, domain 2"/>
    <property type="match status" value="1"/>
</dbReference>
<dbReference type="EC" id="1.3.1.98" evidence="16"/>
<dbReference type="Gene3D" id="3.90.78.10">
    <property type="entry name" value="UDP-N-acetylenolpyruvoylglucosamine reductase, C-terminal domain"/>
    <property type="match status" value="1"/>
</dbReference>
<sequence>MNKKIKKELEKILIKSKVLFDEPMRRHTSLRVGGPADAFILVEDIDELKKILIFVKKRKIPFFTIGGGTNLLVGDKGIKGIVLKLGRSFDWIKFNGSKVLAGPSTSVKKLLKETSRHGLSGLECIAGIPGILGGAIVANAGSPQRAIGDFVSSVKLMTPTGKIVIRKKNAMCFSYRFSNLESEKEIILEVALNNLQKKNPTKMKNQIALFLRKRKKSQPCGFPSAGCIFKNPPISPAGVLIDFAGLKGLRIGGAQISRKHANFILNVNLAKSRDISKLIEKVRKRIYNLFRIKLELEIEKVGMF</sequence>
<dbReference type="Pfam" id="PF02873">
    <property type="entry name" value="MurB_C"/>
    <property type="match status" value="1"/>
</dbReference>
<evidence type="ECO:0000256" key="9">
    <source>
        <dbReference type="ARBA" id="ARBA00022857"/>
    </source>
</evidence>
<comment type="catalytic activity">
    <reaction evidence="15 16">
        <text>UDP-N-acetyl-alpha-D-muramate + NADP(+) = UDP-N-acetyl-3-O-(1-carboxyvinyl)-alpha-D-glucosamine + NADPH + H(+)</text>
        <dbReference type="Rhea" id="RHEA:12248"/>
        <dbReference type="ChEBI" id="CHEBI:15378"/>
        <dbReference type="ChEBI" id="CHEBI:57783"/>
        <dbReference type="ChEBI" id="CHEBI:58349"/>
        <dbReference type="ChEBI" id="CHEBI:68483"/>
        <dbReference type="ChEBI" id="CHEBI:70757"/>
        <dbReference type="EC" id="1.3.1.98"/>
    </reaction>
</comment>
<evidence type="ECO:0000256" key="15">
    <source>
        <dbReference type="ARBA" id="ARBA00048914"/>
    </source>
</evidence>
<dbReference type="AlphaFoldDB" id="A0A1J4SDW4"/>
<name>A0A1J4SDW4_9BACT</name>
<dbReference type="SUPFAM" id="SSF56176">
    <property type="entry name" value="FAD-binding/transporter-associated domain-like"/>
    <property type="match status" value="1"/>
</dbReference>
<dbReference type="Gene3D" id="3.30.465.10">
    <property type="match status" value="1"/>
</dbReference>
<comment type="similarity">
    <text evidence="16">Belongs to the MurB family.</text>
</comment>
<dbReference type="PROSITE" id="PS51387">
    <property type="entry name" value="FAD_PCMH"/>
    <property type="match status" value="1"/>
</dbReference>
<evidence type="ECO:0000256" key="6">
    <source>
        <dbReference type="ARBA" id="ARBA00022618"/>
    </source>
</evidence>